<organism evidence="1 2">
    <name type="scientific">Musa balbisiana</name>
    <name type="common">Banana</name>
    <dbReference type="NCBI Taxonomy" id="52838"/>
    <lineage>
        <taxon>Eukaryota</taxon>
        <taxon>Viridiplantae</taxon>
        <taxon>Streptophyta</taxon>
        <taxon>Embryophyta</taxon>
        <taxon>Tracheophyta</taxon>
        <taxon>Spermatophyta</taxon>
        <taxon>Magnoliopsida</taxon>
        <taxon>Liliopsida</taxon>
        <taxon>Zingiberales</taxon>
        <taxon>Musaceae</taxon>
        <taxon>Musa</taxon>
    </lineage>
</organism>
<keyword evidence="2" id="KW-1185">Reference proteome</keyword>
<dbReference type="AlphaFoldDB" id="A0A4S8J8V7"/>
<proteinExistence type="predicted"/>
<comment type="caution">
    <text evidence="1">The sequence shown here is derived from an EMBL/GenBank/DDBJ whole genome shotgun (WGS) entry which is preliminary data.</text>
</comment>
<sequence length="102" mass="11245">MQEAMLQLLSAMRRRLRWPKKRRSARVFDEVALARTSTPEDAGAARRPWGGLTMLLAIARAPLAVASCLVCQAEDMDAGGRLHAAEMGDLMVGEAMRFAIYL</sequence>
<reference evidence="1 2" key="1">
    <citation type="journal article" date="2019" name="Nat. Plants">
        <title>Genome sequencing of Musa balbisiana reveals subgenome evolution and function divergence in polyploid bananas.</title>
        <authorList>
            <person name="Yao X."/>
        </authorList>
    </citation>
    <scope>NUCLEOTIDE SEQUENCE [LARGE SCALE GENOMIC DNA]</scope>
    <source>
        <strain evidence="2">cv. DH-PKW</strain>
        <tissue evidence="1">Leaves</tissue>
    </source>
</reference>
<protein>
    <submittedName>
        <fullName evidence="1">Uncharacterized protein</fullName>
    </submittedName>
</protein>
<dbReference type="EMBL" id="PYDT01000006">
    <property type="protein sequence ID" value="THU58077.1"/>
    <property type="molecule type" value="Genomic_DNA"/>
</dbReference>
<evidence type="ECO:0000313" key="2">
    <source>
        <dbReference type="Proteomes" id="UP000317650"/>
    </source>
</evidence>
<name>A0A4S8J8V7_MUSBA</name>
<evidence type="ECO:0000313" key="1">
    <source>
        <dbReference type="EMBL" id="THU58077.1"/>
    </source>
</evidence>
<dbReference type="Proteomes" id="UP000317650">
    <property type="component" value="Chromosome 3"/>
</dbReference>
<dbReference type="PANTHER" id="PTHR48165">
    <property type="entry name" value="BNAC03G44900D PROTEIN"/>
    <property type="match status" value="1"/>
</dbReference>
<accession>A0A4S8J8V7</accession>
<dbReference type="PANTHER" id="PTHR48165:SF1">
    <property type="entry name" value="TRANSMEMBRANE PROTEIN"/>
    <property type="match status" value="1"/>
</dbReference>
<gene>
    <name evidence="1" type="ORF">C4D60_Mb03t10390</name>
</gene>